<dbReference type="InterPro" id="IPR022669">
    <property type="entry name" value="Ribosomal_uL2_C"/>
</dbReference>
<dbReference type="EMBL" id="MHQN01000031">
    <property type="protein sequence ID" value="OHA02785.1"/>
    <property type="molecule type" value="Genomic_DNA"/>
</dbReference>
<reference evidence="9 10" key="1">
    <citation type="journal article" date="2016" name="Nat. Commun.">
        <title>Thousands of microbial genomes shed light on interconnected biogeochemical processes in an aquifer system.</title>
        <authorList>
            <person name="Anantharaman K."/>
            <person name="Brown C.T."/>
            <person name="Hug L.A."/>
            <person name="Sharon I."/>
            <person name="Castelle C.J."/>
            <person name="Probst A.J."/>
            <person name="Thomas B.C."/>
            <person name="Singh A."/>
            <person name="Wilkins M.J."/>
            <person name="Karaoz U."/>
            <person name="Brodie E.L."/>
            <person name="Williams K.H."/>
            <person name="Hubbard S.S."/>
            <person name="Banfield J.F."/>
        </authorList>
    </citation>
    <scope>NUCLEOTIDE SEQUENCE [LARGE SCALE GENOMIC DNA]</scope>
</reference>
<dbReference type="NCBIfam" id="TIGR01171">
    <property type="entry name" value="rplB_bact"/>
    <property type="match status" value="1"/>
</dbReference>
<dbReference type="InterPro" id="IPR002171">
    <property type="entry name" value="Ribosomal_uL2"/>
</dbReference>
<keyword evidence="5" id="KW-0694">RNA-binding</keyword>
<evidence type="ECO:0000256" key="5">
    <source>
        <dbReference type="HAMAP-Rule" id="MF_01320"/>
    </source>
</evidence>
<evidence type="ECO:0000259" key="8">
    <source>
        <dbReference type="SMART" id="SM01383"/>
    </source>
</evidence>
<dbReference type="Pfam" id="PF00181">
    <property type="entry name" value="Ribosomal_L2_N"/>
    <property type="match status" value="1"/>
</dbReference>
<dbReference type="PANTHER" id="PTHR13691:SF5">
    <property type="entry name" value="LARGE RIBOSOMAL SUBUNIT PROTEIN UL2M"/>
    <property type="match status" value="1"/>
</dbReference>
<dbReference type="SMART" id="SM01383">
    <property type="entry name" value="Ribosomal_L2"/>
    <property type="match status" value="1"/>
</dbReference>
<feature type="domain" description="Large ribosomal subunit protein uL2 RNA-binding" evidence="8">
    <location>
        <begin position="41"/>
        <end position="117"/>
    </location>
</feature>
<evidence type="ECO:0000256" key="4">
    <source>
        <dbReference type="ARBA" id="ARBA00035242"/>
    </source>
</evidence>
<dbReference type="Gene3D" id="2.40.50.140">
    <property type="entry name" value="Nucleic acid-binding proteins"/>
    <property type="match status" value="1"/>
</dbReference>
<dbReference type="PANTHER" id="PTHR13691">
    <property type="entry name" value="RIBOSOMAL PROTEIN L2"/>
    <property type="match status" value="1"/>
</dbReference>
<dbReference type="SUPFAM" id="SSF50249">
    <property type="entry name" value="Nucleic acid-binding proteins"/>
    <property type="match status" value="1"/>
</dbReference>
<dbReference type="InterPro" id="IPR014722">
    <property type="entry name" value="Rib_uL2_dom2"/>
</dbReference>
<dbReference type="InterPro" id="IPR005880">
    <property type="entry name" value="Ribosomal_uL2_bac/org-type"/>
</dbReference>
<dbReference type="FunFam" id="4.10.950.10:FF:000001">
    <property type="entry name" value="50S ribosomal protein L2"/>
    <property type="match status" value="1"/>
</dbReference>
<dbReference type="FunFam" id="2.30.30.30:FF:000001">
    <property type="entry name" value="50S ribosomal protein L2"/>
    <property type="match status" value="1"/>
</dbReference>
<keyword evidence="2 5" id="KW-0689">Ribosomal protein</keyword>
<dbReference type="SMART" id="SM01382">
    <property type="entry name" value="Ribosomal_L2_C"/>
    <property type="match status" value="1"/>
</dbReference>
<proteinExistence type="inferred from homology"/>
<comment type="similarity">
    <text evidence="1 5">Belongs to the universal ribosomal protein uL2 family.</text>
</comment>
<dbReference type="GO" id="GO:0003735">
    <property type="term" value="F:structural constituent of ribosome"/>
    <property type="evidence" value="ECO:0007669"/>
    <property type="project" value="InterPro"/>
</dbReference>
<protein>
    <recommendedName>
        <fullName evidence="4 5">Large ribosomal subunit protein uL2</fullName>
    </recommendedName>
</protein>
<dbReference type="InterPro" id="IPR012340">
    <property type="entry name" value="NA-bd_OB-fold"/>
</dbReference>
<dbReference type="AlphaFoldDB" id="A0A1G2KTJ1"/>
<evidence type="ECO:0000259" key="7">
    <source>
        <dbReference type="SMART" id="SM01382"/>
    </source>
</evidence>
<name>A0A1G2KTJ1_9BACT</name>
<dbReference type="InterPro" id="IPR022666">
    <property type="entry name" value="Ribosomal_uL2_RNA-bd_dom"/>
</dbReference>
<keyword evidence="3 5" id="KW-0687">Ribonucleoprotein</keyword>
<keyword evidence="5" id="KW-0699">rRNA-binding</keyword>
<dbReference type="SUPFAM" id="SSF50104">
    <property type="entry name" value="Translation proteins SH3-like domain"/>
    <property type="match status" value="1"/>
</dbReference>
<organism evidence="9 10">
    <name type="scientific">Candidatus Sungbacteria bacterium RIFCSPHIGHO2_02_FULL_53_17</name>
    <dbReference type="NCBI Taxonomy" id="1802275"/>
    <lineage>
        <taxon>Bacteria</taxon>
        <taxon>Candidatus Sungiibacteriota</taxon>
    </lineage>
</organism>
<accession>A0A1G2KTJ1</accession>
<dbReference type="InterPro" id="IPR014726">
    <property type="entry name" value="Ribosomal_uL2_dom3"/>
</dbReference>
<evidence type="ECO:0000256" key="3">
    <source>
        <dbReference type="ARBA" id="ARBA00023274"/>
    </source>
</evidence>
<evidence type="ECO:0000313" key="10">
    <source>
        <dbReference type="Proteomes" id="UP000177177"/>
    </source>
</evidence>
<feature type="region of interest" description="Disordered" evidence="6">
    <location>
        <begin position="221"/>
        <end position="276"/>
    </location>
</feature>
<comment type="function">
    <text evidence="5">One of the primary rRNA binding proteins. Required for association of the 30S and 50S subunits to form the 70S ribosome, for tRNA binding and peptide bond formation. It has been suggested to have peptidyltransferase activity; this is somewhat controversial. Makes several contacts with the 16S rRNA in the 70S ribosome.</text>
</comment>
<gene>
    <name evidence="5" type="primary">rplB</name>
    <name evidence="9" type="ORF">A3C92_00830</name>
</gene>
<dbReference type="Proteomes" id="UP000177177">
    <property type="component" value="Unassembled WGS sequence"/>
</dbReference>
<evidence type="ECO:0000313" key="9">
    <source>
        <dbReference type="EMBL" id="OHA02785.1"/>
    </source>
</evidence>
<dbReference type="InterPro" id="IPR022671">
    <property type="entry name" value="Ribosomal_uL2_CS"/>
</dbReference>
<dbReference type="InterPro" id="IPR008991">
    <property type="entry name" value="Translation_prot_SH3-like_sf"/>
</dbReference>
<dbReference type="Pfam" id="PF03947">
    <property type="entry name" value="Ribosomal_L2_C"/>
    <property type="match status" value="1"/>
</dbReference>
<comment type="caution">
    <text evidence="9">The sequence shown here is derived from an EMBL/GenBank/DDBJ whole genome shotgun (WGS) entry which is preliminary data.</text>
</comment>
<dbReference type="GO" id="GO:0006412">
    <property type="term" value="P:translation"/>
    <property type="evidence" value="ECO:0007669"/>
    <property type="project" value="UniProtKB-UniRule"/>
</dbReference>
<sequence>MKKSSPTSPGRRQAEFIEWRSMLTRVAPHKPLIGGRHRSVGRNSAGRITVRHKGGGAKRLWREIDFHYNKKDIPGRVESIEYDPNRSGFIALVLYRDGERRYVLAPQGLARGREVITSEQAPVEIGNRLPLGKIPVGAVVYNVELERGRGGVLVRSAGTGAAVLAQEGGYTHLQLPSKEVRMVRSENWASIGAISNPELMFMTIGKAGRARHMGIRPTVRGTAMNPVDHPHGGGEGRSLVGRRRGPATPWGKPARGVKTRKRKKKSNRFILSRRQK</sequence>
<evidence type="ECO:0000256" key="2">
    <source>
        <dbReference type="ARBA" id="ARBA00022980"/>
    </source>
</evidence>
<dbReference type="PROSITE" id="PS00467">
    <property type="entry name" value="RIBOSOMAL_L2"/>
    <property type="match status" value="1"/>
</dbReference>
<evidence type="ECO:0000256" key="1">
    <source>
        <dbReference type="ARBA" id="ARBA00005636"/>
    </source>
</evidence>
<dbReference type="GO" id="GO:0016740">
    <property type="term" value="F:transferase activity"/>
    <property type="evidence" value="ECO:0007669"/>
    <property type="project" value="InterPro"/>
</dbReference>
<feature type="domain" description="Large ribosomal subunit protein uL2 C-terminal" evidence="7">
    <location>
        <begin position="123"/>
        <end position="253"/>
    </location>
</feature>
<evidence type="ECO:0000256" key="6">
    <source>
        <dbReference type="SAM" id="MobiDB-lite"/>
    </source>
</evidence>
<dbReference type="Gene3D" id="2.30.30.30">
    <property type="match status" value="1"/>
</dbReference>
<dbReference type="HAMAP" id="MF_01320_B">
    <property type="entry name" value="Ribosomal_uL2_B"/>
    <property type="match status" value="1"/>
</dbReference>
<comment type="subunit">
    <text evidence="5">Part of the 50S ribosomal subunit. Forms a bridge to the 30S subunit in the 70S ribosome.</text>
</comment>
<dbReference type="GO" id="GO:0019843">
    <property type="term" value="F:rRNA binding"/>
    <property type="evidence" value="ECO:0007669"/>
    <property type="project" value="UniProtKB-UniRule"/>
</dbReference>
<feature type="compositionally biased region" description="Basic residues" evidence="6">
    <location>
        <begin position="255"/>
        <end position="276"/>
    </location>
</feature>
<dbReference type="PIRSF" id="PIRSF002158">
    <property type="entry name" value="Ribosomal_L2"/>
    <property type="match status" value="1"/>
</dbReference>
<dbReference type="Gene3D" id="4.10.950.10">
    <property type="entry name" value="Ribosomal protein L2, domain 3"/>
    <property type="match status" value="1"/>
</dbReference>
<dbReference type="GO" id="GO:0015934">
    <property type="term" value="C:large ribosomal subunit"/>
    <property type="evidence" value="ECO:0007669"/>
    <property type="project" value="InterPro"/>
</dbReference>